<accession>A0A366F8E2</accession>
<protein>
    <recommendedName>
        <fullName evidence="3">PRC-barrel domain protein</fullName>
    </recommendedName>
</protein>
<dbReference type="Gene3D" id="3.90.50.10">
    <property type="entry name" value="Photosynthetic Reaction Center, subunit H, domain 2"/>
    <property type="match status" value="2"/>
</dbReference>
<dbReference type="InterPro" id="IPR014747">
    <property type="entry name" value="Bac_photo_RC_H_C"/>
</dbReference>
<gene>
    <name evidence="1" type="ORF">DFR50_11947</name>
</gene>
<dbReference type="RefSeq" id="WP_113890502.1">
    <property type="nucleotide sequence ID" value="NZ_QNRK01000019.1"/>
</dbReference>
<proteinExistence type="predicted"/>
<comment type="caution">
    <text evidence="1">The sequence shown here is derived from an EMBL/GenBank/DDBJ whole genome shotgun (WGS) entry which is preliminary data.</text>
</comment>
<sequence length="268" mass="30173">MLFAVSGLLGCPVEAGDGHVGSVKDFLFDDRSWKVRWMVVDTGHWLPGRQVLIHPSAIAPLDLAPARRVLPMMTTGDTPVVSVRLTKEQIEASPDARQDEPVTKQMETDVYDHYGWDPAWGTTYFGASDIASPLLEPLIFSENAARQAADRESHRSEGDPHLRSFVSVNGYHVHATDGDLGHVENFLADDVNWDIRYLVIATRDWWPGKHVQLAPFAVKDIDWSEHHINVDVTRDQVKSSPAWDPLALEDQVGERQLHRHFGWPGYGW</sequence>
<evidence type="ECO:0000313" key="2">
    <source>
        <dbReference type="Proteomes" id="UP000253529"/>
    </source>
</evidence>
<organism evidence="1 2">
    <name type="scientific">Roseiarcus fermentans</name>
    <dbReference type="NCBI Taxonomy" id="1473586"/>
    <lineage>
        <taxon>Bacteria</taxon>
        <taxon>Pseudomonadati</taxon>
        <taxon>Pseudomonadota</taxon>
        <taxon>Alphaproteobacteria</taxon>
        <taxon>Hyphomicrobiales</taxon>
        <taxon>Roseiarcaceae</taxon>
        <taxon>Roseiarcus</taxon>
    </lineage>
</organism>
<dbReference type="Proteomes" id="UP000253529">
    <property type="component" value="Unassembled WGS sequence"/>
</dbReference>
<dbReference type="GO" id="GO:0030077">
    <property type="term" value="C:plasma membrane light-harvesting complex"/>
    <property type="evidence" value="ECO:0007669"/>
    <property type="project" value="InterPro"/>
</dbReference>
<evidence type="ECO:0008006" key="3">
    <source>
        <dbReference type="Google" id="ProtNLM"/>
    </source>
</evidence>
<dbReference type="GO" id="GO:0019684">
    <property type="term" value="P:photosynthesis, light reaction"/>
    <property type="evidence" value="ECO:0007669"/>
    <property type="project" value="InterPro"/>
</dbReference>
<dbReference type="AlphaFoldDB" id="A0A366F8E2"/>
<dbReference type="InterPro" id="IPR011033">
    <property type="entry name" value="PRC_barrel-like_sf"/>
</dbReference>
<reference evidence="1 2" key="1">
    <citation type="submission" date="2018-06" db="EMBL/GenBank/DDBJ databases">
        <title>Genomic Encyclopedia of Type Strains, Phase IV (KMG-IV): sequencing the most valuable type-strain genomes for metagenomic binning, comparative biology and taxonomic classification.</title>
        <authorList>
            <person name="Goeker M."/>
        </authorList>
    </citation>
    <scope>NUCLEOTIDE SEQUENCE [LARGE SCALE GENOMIC DNA]</scope>
    <source>
        <strain evidence="1 2">DSM 24875</strain>
    </source>
</reference>
<dbReference type="SUPFAM" id="SSF50346">
    <property type="entry name" value="PRC-barrel domain"/>
    <property type="match status" value="2"/>
</dbReference>
<name>A0A366F8E2_9HYPH</name>
<dbReference type="OrthoDB" id="7274881at2"/>
<keyword evidence="2" id="KW-1185">Reference proteome</keyword>
<dbReference type="EMBL" id="QNRK01000019">
    <property type="protein sequence ID" value="RBP10376.1"/>
    <property type="molecule type" value="Genomic_DNA"/>
</dbReference>
<evidence type="ECO:0000313" key="1">
    <source>
        <dbReference type="EMBL" id="RBP10376.1"/>
    </source>
</evidence>